<comment type="caution">
    <text evidence="1">The sequence shown here is derived from an EMBL/GenBank/DDBJ whole genome shotgun (WGS) entry which is preliminary data.</text>
</comment>
<dbReference type="Proteomes" id="UP001585080">
    <property type="component" value="Unassembled WGS sequence"/>
</dbReference>
<keyword evidence="2" id="KW-1185">Reference proteome</keyword>
<evidence type="ECO:0008006" key="3">
    <source>
        <dbReference type="Google" id="ProtNLM"/>
    </source>
</evidence>
<gene>
    <name evidence="1" type="ORF">VSS16_00135</name>
</gene>
<proteinExistence type="predicted"/>
<evidence type="ECO:0000313" key="1">
    <source>
        <dbReference type="EMBL" id="MFB8771167.1"/>
    </source>
</evidence>
<evidence type="ECO:0000313" key="2">
    <source>
        <dbReference type="Proteomes" id="UP001585080"/>
    </source>
</evidence>
<reference evidence="1 2" key="1">
    <citation type="submission" date="2024-01" db="EMBL/GenBank/DDBJ databases">
        <title>Genome mining of biosynthetic gene clusters to explore secondary metabolites of Streptomyces sp.</title>
        <authorList>
            <person name="Baig A."/>
            <person name="Ajitkumar Shintre N."/>
            <person name="Kumar H."/>
            <person name="Anbarasu A."/>
            <person name="Ramaiah S."/>
        </authorList>
    </citation>
    <scope>NUCLEOTIDE SEQUENCE [LARGE SCALE GENOMIC DNA]</scope>
    <source>
        <strain evidence="1 2">A57</strain>
    </source>
</reference>
<accession>A0ABV5E2V9</accession>
<protein>
    <recommendedName>
        <fullName evidence="3">DUF317 domain-containing protein</fullName>
    </recommendedName>
</protein>
<dbReference type="EMBL" id="JAYMRP010000001">
    <property type="protein sequence ID" value="MFB8771167.1"/>
    <property type="molecule type" value="Genomic_DNA"/>
</dbReference>
<dbReference type="RefSeq" id="WP_376730249.1">
    <property type="nucleotide sequence ID" value="NZ_JAYMRP010000001.1"/>
</dbReference>
<organism evidence="1 2">
    <name type="scientific">Streptomyces broussonetiae</name>
    <dbReference type="NCBI Taxonomy" id="2686304"/>
    <lineage>
        <taxon>Bacteria</taxon>
        <taxon>Bacillati</taxon>
        <taxon>Actinomycetota</taxon>
        <taxon>Actinomycetes</taxon>
        <taxon>Kitasatosporales</taxon>
        <taxon>Streptomycetaceae</taxon>
        <taxon>Streptomyces</taxon>
    </lineage>
</organism>
<sequence>MRNGGGDEFDIVFSPAGAYIRGFDHESPMSPHVSDSVWPGVLDSVPEVFHAQVEEPAFMSGLPGVTFCLWRETGDARWHAGHIDFPHGHADPDGSDWMLRLLRDPAPEAFAAFAEDYYEQAVDLDAVRHVFEGQPLTRKTVTRLNPDASFTEISQEAKLMGYPVDPTDGPS</sequence>
<name>A0ABV5E2V9_9ACTN</name>